<dbReference type="GO" id="GO:0030599">
    <property type="term" value="F:pectinesterase activity"/>
    <property type="evidence" value="ECO:0007669"/>
    <property type="project" value="UniProtKB-UniRule"/>
</dbReference>
<evidence type="ECO:0000256" key="10">
    <source>
        <dbReference type="ARBA" id="ARBA00023085"/>
    </source>
</evidence>
<dbReference type="SMART" id="SM00856">
    <property type="entry name" value="PMEI"/>
    <property type="match status" value="1"/>
</dbReference>
<dbReference type="PANTHER" id="PTHR31707">
    <property type="entry name" value="PECTINESTERASE"/>
    <property type="match status" value="1"/>
</dbReference>
<protein>
    <recommendedName>
        <fullName evidence="5 14">Pectinesterase</fullName>
        <ecNumber evidence="5 14">3.1.1.11</ecNumber>
    </recommendedName>
</protein>
<keyword evidence="7 14" id="KW-0964">Secreted</keyword>
<dbReference type="Gene3D" id="1.20.140.40">
    <property type="entry name" value="Invertase/pectin methylesterase inhibitor family protein"/>
    <property type="match status" value="1"/>
</dbReference>
<dbReference type="InterPro" id="IPR018040">
    <property type="entry name" value="Pectinesterase_Tyr_AS"/>
</dbReference>
<evidence type="ECO:0000259" key="15">
    <source>
        <dbReference type="SMART" id="SM00856"/>
    </source>
</evidence>
<dbReference type="Pfam" id="PF01095">
    <property type="entry name" value="Pectinesterase"/>
    <property type="match status" value="1"/>
</dbReference>
<dbReference type="SUPFAM" id="SSF51126">
    <property type="entry name" value="Pectin lyase-like"/>
    <property type="match status" value="1"/>
</dbReference>
<evidence type="ECO:0000313" key="16">
    <source>
        <dbReference type="EMBL" id="CAH9087899.1"/>
    </source>
</evidence>
<dbReference type="InterPro" id="IPR000070">
    <property type="entry name" value="Pectinesterase_cat"/>
</dbReference>
<comment type="pathway">
    <text evidence="2 14">Glycan metabolism; pectin degradation; 2-dehydro-3-deoxy-D-gluconate from pectin: step 1/5.</text>
</comment>
<dbReference type="CDD" id="cd15799">
    <property type="entry name" value="PMEI-like_4"/>
    <property type="match status" value="1"/>
</dbReference>
<evidence type="ECO:0000256" key="4">
    <source>
        <dbReference type="ARBA" id="ARBA00007786"/>
    </source>
</evidence>
<dbReference type="FunFam" id="2.160.20.10:FF:000001">
    <property type="entry name" value="Pectinesterase"/>
    <property type="match status" value="1"/>
</dbReference>
<evidence type="ECO:0000256" key="7">
    <source>
        <dbReference type="ARBA" id="ARBA00022525"/>
    </source>
</evidence>
<keyword evidence="9 14" id="KW-0378">Hydrolase</keyword>
<dbReference type="GO" id="GO:0042545">
    <property type="term" value="P:cell wall modification"/>
    <property type="evidence" value="ECO:0007669"/>
    <property type="project" value="UniProtKB-UniRule"/>
</dbReference>
<dbReference type="InterPro" id="IPR035513">
    <property type="entry name" value="Invertase/methylesterase_inhib"/>
</dbReference>
<comment type="subcellular location">
    <subcellularLocation>
        <location evidence="1 14">Secreted</location>
        <location evidence="1 14">Cell wall</location>
    </subcellularLocation>
</comment>
<organism evidence="16 17">
    <name type="scientific">Cuscuta epithymum</name>
    <dbReference type="NCBI Taxonomy" id="186058"/>
    <lineage>
        <taxon>Eukaryota</taxon>
        <taxon>Viridiplantae</taxon>
        <taxon>Streptophyta</taxon>
        <taxon>Embryophyta</taxon>
        <taxon>Tracheophyta</taxon>
        <taxon>Spermatophyta</taxon>
        <taxon>Magnoliopsida</taxon>
        <taxon>eudicotyledons</taxon>
        <taxon>Gunneridae</taxon>
        <taxon>Pentapetalae</taxon>
        <taxon>asterids</taxon>
        <taxon>lamiids</taxon>
        <taxon>Solanales</taxon>
        <taxon>Convolvulaceae</taxon>
        <taxon>Cuscuteae</taxon>
        <taxon>Cuscuta</taxon>
        <taxon>Cuscuta subgen. Cuscuta</taxon>
    </lineage>
</organism>
<dbReference type="GO" id="GO:0004857">
    <property type="term" value="F:enzyme inhibitor activity"/>
    <property type="evidence" value="ECO:0007669"/>
    <property type="project" value="InterPro"/>
</dbReference>
<evidence type="ECO:0000256" key="2">
    <source>
        <dbReference type="ARBA" id="ARBA00005184"/>
    </source>
</evidence>
<dbReference type="EMBL" id="CAMAPF010000059">
    <property type="protein sequence ID" value="CAH9087899.1"/>
    <property type="molecule type" value="Genomic_DNA"/>
</dbReference>
<proteinExistence type="inferred from homology"/>
<dbReference type="InterPro" id="IPR012334">
    <property type="entry name" value="Pectin_lyas_fold"/>
</dbReference>
<evidence type="ECO:0000256" key="6">
    <source>
        <dbReference type="ARBA" id="ARBA00022512"/>
    </source>
</evidence>
<evidence type="ECO:0000256" key="14">
    <source>
        <dbReference type="RuleBase" id="RU000589"/>
    </source>
</evidence>
<dbReference type="InterPro" id="IPR006501">
    <property type="entry name" value="Pectinesterase_inhib_dom"/>
</dbReference>
<evidence type="ECO:0000256" key="1">
    <source>
        <dbReference type="ARBA" id="ARBA00004191"/>
    </source>
</evidence>
<reference evidence="16" key="1">
    <citation type="submission" date="2022-07" db="EMBL/GenBank/DDBJ databases">
        <authorList>
            <person name="Macas J."/>
            <person name="Novak P."/>
            <person name="Neumann P."/>
        </authorList>
    </citation>
    <scope>NUCLEOTIDE SEQUENCE</scope>
</reference>
<dbReference type="InterPro" id="IPR033131">
    <property type="entry name" value="Pectinesterase_Asp_AS"/>
</dbReference>
<dbReference type="Pfam" id="PF04043">
    <property type="entry name" value="PMEI"/>
    <property type="match status" value="1"/>
</dbReference>
<dbReference type="GO" id="GO:0045490">
    <property type="term" value="P:pectin catabolic process"/>
    <property type="evidence" value="ECO:0007669"/>
    <property type="project" value="UniProtKB-UniRule"/>
</dbReference>
<keyword evidence="17" id="KW-1185">Reference proteome</keyword>
<comment type="catalytic activity">
    <reaction evidence="12 14">
        <text>[(1-&gt;4)-alpha-D-galacturonosyl methyl ester](n) + n H2O = [(1-&gt;4)-alpha-D-galacturonosyl](n) + n methanol + n H(+)</text>
        <dbReference type="Rhea" id="RHEA:22380"/>
        <dbReference type="Rhea" id="RHEA-COMP:14570"/>
        <dbReference type="Rhea" id="RHEA-COMP:14573"/>
        <dbReference type="ChEBI" id="CHEBI:15377"/>
        <dbReference type="ChEBI" id="CHEBI:15378"/>
        <dbReference type="ChEBI" id="CHEBI:17790"/>
        <dbReference type="ChEBI" id="CHEBI:140522"/>
        <dbReference type="ChEBI" id="CHEBI:140523"/>
        <dbReference type="EC" id="3.1.1.11"/>
    </reaction>
</comment>
<evidence type="ECO:0000313" key="17">
    <source>
        <dbReference type="Proteomes" id="UP001152523"/>
    </source>
</evidence>
<evidence type="ECO:0000256" key="12">
    <source>
        <dbReference type="ARBA" id="ARBA00047928"/>
    </source>
</evidence>
<feature type="active site" evidence="13">
    <location>
        <position position="371"/>
    </location>
</feature>
<keyword evidence="6 14" id="KW-0134">Cell wall</keyword>
<dbReference type="AlphaFoldDB" id="A0AAV0D1A3"/>
<feature type="signal peptide" evidence="14">
    <location>
        <begin position="1"/>
        <end position="23"/>
    </location>
</feature>
<evidence type="ECO:0000256" key="5">
    <source>
        <dbReference type="ARBA" id="ARBA00013229"/>
    </source>
</evidence>
<accession>A0AAV0D1A3</accession>
<dbReference type="PROSITE" id="PS00503">
    <property type="entry name" value="PECTINESTERASE_2"/>
    <property type="match status" value="1"/>
</dbReference>
<evidence type="ECO:0000256" key="8">
    <source>
        <dbReference type="ARBA" id="ARBA00022729"/>
    </source>
</evidence>
<comment type="caution">
    <text evidence="16">The sequence shown here is derived from an EMBL/GenBank/DDBJ whole genome shotgun (WGS) entry which is preliminary data.</text>
</comment>
<evidence type="ECO:0000256" key="3">
    <source>
        <dbReference type="ARBA" id="ARBA00006027"/>
    </source>
</evidence>
<dbReference type="SUPFAM" id="SSF101148">
    <property type="entry name" value="Plant invertase/pectin methylesterase inhibitor"/>
    <property type="match status" value="1"/>
</dbReference>
<feature type="chain" id="PRO_5043106213" description="Pectinesterase" evidence="14">
    <location>
        <begin position="24"/>
        <end position="553"/>
    </location>
</feature>
<dbReference type="Gene3D" id="2.160.20.10">
    <property type="entry name" value="Single-stranded right-handed beta-helix, Pectin lyase-like"/>
    <property type="match status" value="1"/>
</dbReference>
<comment type="function">
    <text evidence="14">Acts in the modification of cell walls via demethylesterification of cell wall pectin.</text>
</comment>
<dbReference type="InterPro" id="IPR011050">
    <property type="entry name" value="Pectin_lyase_fold/virulence"/>
</dbReference>
<dbReference type="PROSITE" id="PS00800">
    <property type="entry name" value="PECTINESTERASE_1"/>
    <property type="match status" value="1"/>
</dbReference>
<gene>
    <name evidence="16" type="ORF">CEPIT_LOCUS10269</name>
</gene>
<keyword evidence="8 14" id="KW-0732">Signal</keyword>
<dbReference type="Proteomes" id="UP001152523">
    <property type="component" value="Unassembled WGS sequence"/>
</dbReference>
<feature type="domain" description="Pectinesterase inhibitor" evidence="15">
    <location>
        <begin position="30"/>
        <end position="183"/>
    </location>
</feature>
<comment type="similarity">
    <text evidence="4">In the C-terminal section; belongs to the pectinesterase family.</text>
</comment>
<comment type="similarity">
    <text evidence="3">In the N-terminal section; belongs to the PMEI family.</text>
</comment>
<dbReference type="NCBIfam" id="TIGR01614">
    <property type="entry name" value="PME_inhib"/>
    <property type="match status" value="1"/>
</dbReference>
<evidence type="ECO:0000256" key="9">
    <source>
        <dbReference type="ARBA" id="ARBA00022801"/>
    </source>
</evidence>
<keyword evidence="10 14" id="KW-0063">Aspartyl esterase</keyword>
<name>A0AAV0D1A3_9ASTE</name>
<sequence>MASFNKGSFTVWWTTWLILTTTATPAREAAAGVSPWRLCRRAADQSACKTIITSQLAAAAESSKTASTPSDLLRRFLAVYAGQMTAATSRFSMVGGEVEHPRERRAFADCAELMNLSVDQVNDAIRALEASRRSRTADAHTYLSAVLTNHVTCTDGLTLSPAKSPIGKVLEDLISKARVALAVVAEIRDGGNDELEEWRFPGWVKSRDRRLLRRKGKKIKADIVVSKDGDGDYTTLKQAVEAAEEGSEKRVVIYVKEGVYNEYVEVGPEKTNLMIVGDGMNETIFTGNHNYVDNYTTFNSFTLASKGANFILQDVGVRNTAGAKKHQAVALRVGGDKSIINRCLIQGFQDTLYAHSLRHFYRDCTVIGTVDFIFGNAAAVFQNCTLVSRKPMESQQNMVTAQGRVDPNQNTGTSLHVCKIVPSKDLASVTDDFPTYLGRPWKNYSRTMVMESFIDDHVDPAGWSPWSGDSYLDTLWYGEFANLGPGSGTAKRVDWPGYHVVKKASVAARFTVANLLETEDDPWVADSGVDYIEGLLNNCSSSWPAGLHEPKSN</sequence>
<evidence type="ECO:0000256" key="13">
    <source>
        <dbReference type="PROSITE-ProRule" id="PRU10040"/>
    </source>
</evidence>
<keyword evidence="11 14" id="KW-0961">Cell wall biogenesis/degradation</keyword>
<dbReference type="EC" id="3.1.1.11" evidence="5 14"/>
<evidence type="ECO:0000256" key="11">
    <source>
        <dbReference type="ARBA" id="ARBA00023316"/>
    </source>
</evidence>